<comment type="caution">
    <text evidence="2">The sequence shown here is derived from an EMBL/GenBank/DDBJ whole genome shotgun (WGS) entry which is preliminary data.</text>
</comment>
<name>A0A7X3MLN4_9FIRM</name>
<sequence length="161" mass="19471">MEANKIEYCNLIPINQTKSDSLYRFIRKNEFYGIGFIAFIASYNFIIKEFKEKITDFEFEHKYLKMALLQNKNEWTNRIILNKNIFNIWHGIIKGKWDRKVYRSLKNKSIVIRRSKRSKLSVFDTIYVRIARLSQYILTPMTRQKIKNILKKIGFKFITEV</sequence>
<keyword evidence="1" id="KW-0812">Transmembrane</keyword>
<protein>
    <submittedName>
        <fullName evidence="2">Uncharacterized protein</fullName>
    </submittedName>
</protein>
<accession>A0A7X3MLN4</accession>
<feature type="transmembrane region" description="Helical" evidence="1">
    <location>
        <begin position="31"/>
        <end position="47"/>
    </location>
</feature>
<evidence type="ECO:0000313" key="3">
    <source>
        <dbReference type="Proteomes" id="UP000460412"/>
    </source>
</evidence>
<proteinExistence type="predicted"/>
<keyword evidence="3" id="KW-1185">Reference proteome</keyword>
<dbReference type="Proteomes" id="UP000460412">
    <property type="component" value="Unassembled WGS sequence"/>
</dbReference>
<dbReference type="AlphaFoldDB" id="A0A7X3MLN4"/>
<evidence type="ECO:0000313" key="2">
    <source>
        <dbReference type="EMBL" id="MXP78713.1"/>
    </source>
</evidence>
<gene>
    <name evidence="2" type="ORF">GN277_26250</name>
</gene>
<keyword evidence="1" id="KW-0472">Membrane</keyword>
<evidence type="ECO:0000256" key="1">
    <source>
        <dbReference type="SAM" id="Phobius"/>
    </source>
</evidence>
<keyword evidence="1" id="KW-1133">Transmembrane helix</keyword>
<dbReference type="RefSeq" id="WP_159755713.1">
    <property type="nucleotide sequence ID" value="NZ_WUQX01000001.1"/>
</dbReference>
<organism evidence="2 3">
    <name type="scientific">Sporofaciens musculi</name>
    <dbReference type="NCBI Taxonomy" id="2681861"/>
    <lineage>
        <taxon>Bacteria</taxon>
        <taxon>Bacillati</taxon>
        <taxon>Bacillota</taxon>
        <taxon>Clostridia</taxon>
        <taxon>Lachnospirales</taxon>
        <taxon>Lachnospiraceae</taxon>
        <taxon>Sporofaciens</taxon>
    </lineage>
</organism>
<dbReference type="EMBL" id="WUQX01000001">
    <property type="protein sequence ID" value="MXP78713.1"/>
    <property type="molecule type" value="Genomic_DNA"/>
</dbReference>
<reference evidence="2 3" key="1">
    <citation type="submission" date="2019-12" db="EMBL/GenBank/DDBJ databases">
        <title>Sporaefaciens musculi gen. nov., sp. nov., a novel bacterium isolated from the caecum of an obese mouse.</title>
        <authorList>
            <person name="Rasmussen T.S."/>
            <person name="Streidl T."/>
            <person name="Hitch T.C.A."/>
            <person name="Wortmann E."/>
            <person name="Deptula P."/>
            <person name="Hansen M."/>
            <person name="Nielsen D.S."/>
            <person name="Clavel T."/>
            <person name="Vogensen F.K."/>
        </authorList>
    </citation>
    <scope>NUCLEOTIDE SEQUENCE [LARGE SCALE GENOMIC DNA]</scope>
    <source>
        <strain evidence="2 3">WCA-9-b2</strain>
    </source>
</reference>